<reference evidence="1 2" key="1">
    <citation type="submission" date="2012-01" db="EMBL/GenBank/DDBJ databases">
        <title>Improved High-Quality Draft sequence of Metallosphaera yellowstonensis MK1.</title>
        <authorList>
            <consortium name="US DOE Joint Genome Institute"/>
            <person name="Lucas S."/>
            <person name="Han J."/>
            <person name="Cheng J.-F."/>
            <person name="Goodwin L."/>
            <person name="Pitluck S."/>
            <person name="Peters L."/>
            <person name="Teshima H."/>
            <person name="Detter J.C."/>
            <person name="Han C."/>
            <person name="Tapia R."/>
            <person name="Land M."/>
            <person name="Hauser L."/>
            <person name="Kyrpides N."/>
            <person name="Kozubal M."/>
            <person name="Macur R.E."/>
            <person name="Jay Z."/>
            <person name="Inskeep W."/>
            <person name="Woyke T."/>
        </authorList>
    </citation>
    <scope>NUCLEOTIDE SEQUENCE [LARGE SCALE GENOMIC DNA]</scope>
    <source>
        <strain evidence="1 2">MK1</strain>
    </source>
</reference>
<organism evidence="1 2">
    <name type="scientific">Metallosphaera yellowstonensis MK1</name>
    <dbReference type="NCBI Taxonomy" id="671065"/>
    <lineage>
        <taxon>Archaea</taxon>
        <taxon>Thermoproteota</taxon>
        <taxon>Thermoprotei</taxon>
        <taxon>Sulfolobales</taxon>
        <taxon>Sulfolobaceae</taxon>
        <taxon>Metallosphaera</taxon>
    </lineage>
</organism>
<evidence type="ECO:0000313" key="2">
    <source>
        <dbReference type="Proteomes" id="UP000003980"/>
    </source>
</evidence>
<gene>
    <name evidence="1" type="ORF">MetMK1DRAFT_00030530</name>
</gene>
<dbReference type="AlphaFoldDB" id="H2C8Y4"/>
<dbReference type="RefSeq" id="WP_009075215.1">
    <property type="nucleotide sequence ID" value="NZ_JH597770.1"/>
</dbReference>
<accession>H2C8Y4</accession>
<proteinExistence type="predicted"/>
<dbReference type="EMBL" id="JH597770">
    <property type="protein sequence ID" value="EHP68610.1"/>
    <property type="molecule type" value="Genomic_DNA"/>
</dbReference>
<keyword evidence="2" id="KW-1185">Reference proteome</keyword>
<dbReference type="Proteomes" id="UP000003980">
    <property type="component" value="Unassembled WGS sequence"/>
</dbReference>
<dbReference type="eggNOG" id="arCOG05898">
    <property type="taxonomic scope" value="Archaea"/>
</dbReference>
<protein>
    <submittedName>
        <fullName evidence="1">Uncharacterized protein</fullName>
    </submittedName>
</protein>
<dbReference type="HOGENOM" id="CLU_149090_0_0_2"/>
<evidence type="ECO:0000313" key="1">
    <source>
        <dbReference type="EMBL" id="EHP68610.1"/>
    </source>
</evidence>
<sequence length="145" mass="15851">MTSKGRIEELISSLEGTTAVGLSVAEQGIVNFVKLELKKMSLHLTHFNKEMTEGRWDNALVAFLTMVQKANLLYSYLMQPSVLSTLVTSRIGETAEETLDTISLTLGEALTRLKGKQKEMGIESISANLNSSPPSFNISIVMKGT</sequence>
<dbReference type="OrthoDB" id="36993at2157"/>
<name>H2C8Y4_9CREN</name>
<dbReference type="STRING" id="671065.MetMK1DRAFT_00030530"/>